<dbReference type="Proteomes" id="UP000325289">
    <property type="component" value="Unassembled WGS sequence"/>
</dbReference>
<dbReference type="EMBL" id="FOMS01000021">
    <property type="protein sequence ID" value="SFE88990.1"/>
    <property type="molecule type" value="Genomic_DNA"/>
</dbReference>
<dbReference type="Pfam" id="PF00455">
    <property type="entry name" value="DeoRC"/>
    <property type="match status" value="1"/>
</dbReference>
<evidence type="ECO:0000313" key="3">
    <source>
        <dbReference type="Proteomes" id="UP000325289"/>
    </source>
</evidence>
<dbReference type="InterPro" id="IPR014036">
    <property type="entry name" value="DeoR-like_C"/>
</dbReference>
<dbReference type="SUPFAM" id="SSF100950">
    <property type="entry name" value="NagB/RpiA/CoA transferase-like"/>
    <property type="match status" value="1"/>
</dbReference>
<dbReference type="InterPro" id="IPR037171">
    <property type="entry name" value="NagB/RpiA_transferase-like"/>
</dbReference>
<gene>
    <name evidence="2" type="ORF">SAMN04515678_12116</name>
</gene>
<protein>
    <submittedName>
        <fullName evidence="2">DeoR C terminal sensor domain-containing protein</fullName>
    </submittedName>
</protein>
<reference evidence="2 3" key="1">
    <citation type="submission" date="2016-10" db="EMBL/GenBank/DDBJ databases">
        <authorList>
            <person name="Varghese N."/>
            <person name="Submissions S."/>
        </authorList>
    </citation>
    <scope>NUCLEOTIDE SEQUENCE [LARGE SCALE GENOMIC DNA]</scope>
    <source>
        <strain evidence="3">YIM D21,KCTC 23444,ACCC 10710</strain>
    </source>
</reference>
<name>A0A1I2E9Q8_9RHOB</name>
<accession>A0A1I2E9Q8</accession>
<sequence>MDYHLEEVELARAMMRQSSKVLVVADGTKFHSQAPVSVCGFEDVGTLITDRDPPGPLARRFEQHDVRVITAG</sequence>
<dbReference type="AlphaFoldDB" id="A0A1I2E9Q8"/>
<keyword evidence="3" id="KW-1185">Reference proteome</keyword>
<organism evidence="2 3">
    <name type="scientific">Roseivivax sediminis</name>
    <dbReference type="NCBI Taxonomy" id="936889"/>
    <lineage>
        <taxon>Bacteria</taxon>
        <taxon>Pseudomonadati</taxon>
        <taxon>Pseudomonadota</taxon>
        <taxon>Alphaproteobacteria</taxon>
        <taxon>Rhodobacterales</taxon>
        <taxon>Roseobacteraceae</taxon>
        <taxon>Roseivivax</taxon>
    </lineage>
</organism>
<evidence type="ECO:0000313" key="2">
    <source>
        <dbReference type="EMBL" id="SFE88990.1"/>
    </source>
</evidence>
<feature type="domain" description="DeoR-like transcriptional repressor C-terminal sensor" evidence="1">
    <location>
        <begin position="1"/>
        <end position="51"/>
    </location>
</feature>
<evidence type="ECO:0000259" key="1">
    <source>
        <dbReference type="Pfam" id="PF00455"/>
    </source>
</evidence>
<proteinExistence type="predicted"/>